<dbReference type="Pfam" id="PF00294">
    <property type="entry name" value="PfkB"/>
    <property type="match status" value="1"/>
</dbReference>
<dbReference type="InterPro" id="IPR002139">
    <property type="entry name" value="Ribo/fructo_kinase"/>
</dbReference>
<evidence type="ECO:0000256" key="8">
    <source>
        <dbReference type="ARBA" id="ARBA00022777"/>
    </source>
</evidence>
<comment type="subcellular location">
    <subcellularLocation>
        <location evidence="13">Cytoplasm</location>
    </subcellularLocation>
    <subcellularLocation>
        <location evidence="13">Nucleus</location>
    </subcellularLocation>
</comment>
<dbReference type="AlphaFoldDB" id="A0A6P6R7T0"/>
<dbReference type="RefSeq" id="XP_026141195.1">
    <property type="nucleotide sequence ID" value="XM_026285410.1"/>
</dbReference>
<dbReference type="Proteomes" id="UP000515129">
    <property type="component" value="Chromosome 17"/>
</dbReference>
<dbReference type="InterPro" id="IPR029056">
    <property type="entry name" value="Ribokinase-like"/>
</dbReference>
<keyword evidence="10 13" id="KW-0460">Magnesium</keyword>
<dbReference type="InterPro" id="IPR002173">
    <property type="entry name" value="Carboh/pur_kinase_PfkB_CS"/>
</dbReference>
<comment type="activity regulation">
    <text evidence="13">Activated by a monovalent cation that binds near, but not in, the active site. The most likely occupant of the site in vivo is potassium. Ion binding induces a conformational change that may alter substrate affinity.</text>
</comment>
<gene>
    <name evidence="16" type="primary">rbks</name>
    <name evidence="13" type="synonym">RBKS</name>
</gene>
<evidence type="ECO:0000313" key="16">
    <source>
        <dbReference type="RefSeq" id="XP_026141195.1"/>
    </source>
</evidence>
<feature type="binding site" evidence="13">
    <location>
        <position position="334"/>
    </location>
    <ligand>
        <name>K(+)</name>
        <dbReference type="ChEBI" id="CHEBI:29103"/>
    </ligand>
</feature>
<evidence type="ECO:0000313" key="15">
    <source>
        <dbReference type="Proteomes" id="UP000515129"/>
    </source>
</evidence>
<evidence type="ECO:0000256" key="3">
    <source>
        <dbReference type="ARBA" id="ARBA00016943"/>
    </source>
</evidence>
<feature type="binding site" evidence="13">
    <location>
        <position position="229"/>
    </location>
    <ligand>
        <name>ATP</name>
        <dbReference type="ChEBI" id="CHEBI:30616"/>
    </ligand>
</feature>
<organism evidence="15 16">
    <name type="scientific">Carassius auratus</name>
    <name type="common">Goldfish</name>
    <dbReference type="NCBI Taxonomy" id="7957"/>
    <lineage>
        <taxon>Eukaryota</taxon>
        <taxon>Metazoa</taxon>
        <taxon>Chordata</taxon>
        <taxon>Craniata</taxon>
        <taxon>Vertebrata</taxon>
        <taxon>Euteleostomi</taxon>
        <taxon>Actinopterygii</taxon>
        <taxon>Neopterygii</taxon>
        <taxon>Teleostei</taxon>
        <taxon>Ostariophysi</taxon>
        <taxon>Cypriniformes</taxon>
        <taxon>Cyprinidae</taxon>
        <taxon>Cyprininae</taxon>
        <taxon>Carassius</taxon>
    </lineage>
</organism>
<dbReference type="GO" id="GO:0019303">
    <property type="term" value="P:D-ribose catabolic process"/>
    <property type="evidence" value="ECO:0007669"/>
    <property type="project" value="UniProtKB-UniRule"/>
</dbReference>
<evidence type="ECO:0000256" key="13">
    <source>
        <dbReference type="HAMAP-Rule" id="MF_03215"/>
    </source>
</evidence>
<feature type="active site" description="Proton acceptor" evidence="13">
    <location>
        <position position="299"/>
    </location>
</feature>
<comment type="cofactor">
    <cofactor evidence="13">
        <name>Mg(2+)</name>
        <dbReference type="ChEBI" id="CHEBI:18420"/>
    </cofactor>
    <text evidence="13">Requires a divalent cation, most likely magnesium in vivo, as an electrophilic catalyst to aid phosphoryl group transfer. It is the chelate of the metal and the nucleotide that is the actual substrate.</text>
</comment>
<feature type="binding site" evidence="13">
    <location>
        <begin position="265"/>
        <end position="270"/>
    </location>
    <ligand>
        <name>ATP</name>
        <dbReference type="ChEBI" id="CHEBI:30616"/>
    </ligand>
</feature>
<dbReference type="PROSITE" id="PS00584">
    <property type="entry name" value="PFKB_KINASES_2"/>
    <property type="match status" value="1"/>
</dbReference>
<evidence type="ECO:0000256" key="5">
    <source>
        <dbReference type="ARBA" id="ARBA00022679"/>
    </source>
</evidence>
<feature type="binding site" evidence="13">
    <location>
        <position position="295"/>
    </location>
    <ligand>
        <name>K(+)</name>
        <dbReference type="ChEBI" id="CHEBI:29103"/>
    </ligand>
</feature>
<dbReference type="SUPFAM" id="SSF53613">
    <property type="entry name" value="Ribokinase-like"/>
    <property type="match status" value="1"/>
</dbReference>
<comment type="pathway">
    <text evidence="13">Carbohydrate metabolism; D-ribose degradation; D-ribose 5-phosphate from beta-D-ribopyranose: step 2/2.</text>
</comment>
<dbReference type="PANTHER" id="PTHR10584:SF166">
    <property type="entry name" value="RIBOKINASE"/>
    <property type="match status" value="1"/>
</dbReference>
<dbReference type="PRINTS" id="PR00990">
    <property type="entry name" value="RIBOKINASE"/>
</dbReference>
<evidence type="ECO:0000256" key="7">
    <source>
        <dbReference type="ARBA" id="ARBA00022741"/>
    </source>
</evidence>
<dbReference type="EC" id="2.7.1.15" evidence="2 13"/>
<evidence type="ECO:0000256" key="11">
    <source>
        <dbReference type="ARBA" id="ARBA00022958"/>
    </source>
</evidence>
<comment type="function">
    <text evidence="13">Catalyzes the phosphorylation of ribose at O-5 in a reaction requiring ATP and magnesium. The resulting D-ribose-5-phosphate can then be used either for sythesis of nucleotides, histidine, and tryptophan, or as a component of the pentose phosphate pathway.</text>
</comment>
<keyword evidence="11 13" id="KW-0630">Potassium</keyword>
<protein>
    <recommendedName>
        <fullName evidence="3 13">Ribokinase</fullName>
        <shortName evidence="13">RK</shortName>
        <ecNumber evidence="2 13">2.7.1.15</ecNumber>
    </recommendedName>
</protein>
<keyword evidence="6 13" id="KW-0479">Metal-binding</keyword>
<dbReference type="Gene3D" id="3.40.1190.20">
    <property type="match status" value="1"/>
</dbReference>
<dbReference type="GO" id="GO:0005829">
    <property type="term" value="C:cytosol"/>
    <property type="evidence" value="ECO:0007669"/>
    <property type="project" value="TreeGrafter"/>
</dbReference>
<evidence type="ECO:0000256" key="10">
    <source>
        <dbReference type="ARBA" id="ARBA00022842"/>
    </source>
</evidence>
<keyword evidence="15" id="KW-1185">Reference proteome</keyword>
<dbReference type="InterPro" id="IPR011877">
    <property type="entry name" value="Ribokinase"/>
</dbReference>
<feature type="binding site" evidence="13">
    <location>
        <position position="331"/>
    </location>
    <ligand>
        <name>K(+)</name>
        <dbReference type="ChEBI" id="CHEBI:29103"/>
    </ligand>
</feature>
<feature type="binding site" evidence="13">
    <location>
        <position position="299"/>
    </location>
    <ligand>
        <name>substrate</name>
    </ligand>
</feature>
<keyword evidence="4 13" id="KW-0963">Cytoplasm</keyword>
<sequence>MIFMFRHVLNYKSCFFLKTGGNRNSSNVRLVTSVSVLSDRDVRRDCCFDYLDFVLQWANSQAPRLPKAGETIHGHRFFIGFGGKGANQCVQAARLGAKTAMVCKVGRDVFGNDYIQNFKNNGISTAYVEQTENAATGAASIIINDTGENAIVIVAGANMLLGQEELQRALTTIVNAKVLVCQLEIKPDTSLQALRMARENHVKTIFNPAPAIVDLCSDFFKASDVFCCNESEAELLTGMSVTSVEDASQVGLELLNKGCGSVIVTLGPQGCVVCQPTNTAPKHIPTTAVTAADTTGAGDSFIGALAFYMAHYPTMPLEEMARRANLVAAVSVQTVGTQTSFPFQKDLPTELF</sequence>
<evidence type="ECO:0000256" key="6">
    <source>
        <dbReference type="ARBA" id="ARBA00022723"/>
    </source>
</evidence>
<feature type="binding site" evidence="13">
    <location>
        <position position="336"/>
    </location>
    <ligand>
        <name>K(+)</name>
        <dbReference type="ChEBI" id="CHEBI:29103"/>
    </ligand>
</feature>
<dbReference type="CTD" id="64080"/>
<evidence type="ECO:0000256" key="12">
    <source>
        <dbReference type="ARBA" id="ARBA00023277"/>
    </source>
</evidence>
<name>A0A6P6R7T0_CARAU</name>
<dbReference type="GeneID" id="113117039"/>
<dbReference type="UniPathway" id="UPA00916">
    <property type="reaction ID" value="UER00889"/>
</dbReference>
<comment type="similarity">
    <text evidence="13">Belongs to the carbohydrate kinase PfkB family. Ribokinase subfamily.</text>
</comment>
<dbReference type="OrthoDB" id="415590at2759"/>
<dbReference type="NCBIfam" id="TIGR02152">
    <property type="entry name" value="D_ribokin_bact"/>
    <property type="match status" value="1"/>
</dbReference>
<evidence type="ECO:0000256" key="1">
    <source>
        <dbReference type="ARBA" id="ARBA00005380"/>
    </source>
</evidence>
<feature type="binding site" evidence="13">
    <location>
        <position position="286"/>
    </location>
    <ligand>
        <name>ATP</name>
        <dbReference type="ChEBI" id="CHEBI:30616"/>
    </ligand>
</feature>
<keyword evidence="13" id="KW-0539">Nucleus</keyword>
<keyword evidence="9 13" id="KW-0067">ATP-binding</keyword>
<evidence type="ECO:0000256" key="2">
    <source>
        <dbReference type="ARBA" id="ARBA00012035"/>
    </source>
</evidence>
<dbReference type="GO" id="GO:0046872">
    <property type="term" value="F:metal ion binding"/>
    <property type="evidence" value="ECO:0007669"/>
    <property type="project" value="UniProtKB-KW"/>
</dbReference>
<feature type="domain" description="Carbohydrate kinase PfkB" evidence="14">
    <location>
        <begin position="65"/>
        <end position="342"/>
    </location>
</feature>
<evidence type="ECO:0000256" key="4">
    <source>
        <dbReference type="ARBA" id="ARBA00022490"/>
    </source>
</evidence>
<dbReference type="GO" id="GO:0005634">
    <property type="term" value="C:nucleus"/>
    <property type="evidence" value="ECO:0007669"/>
    <property type="project" value="UniProtKB-SubCell"/>
</dbReference>
<dbReference type="PANTHER" id="PTHR10584">
    <property type="entry name" value="SUGAR KINASE"/>
    <property type="match status" value="1"/>
</dbReference>
<comment type="subunit">
    <text evidence="13">Homodimer.</text>
</comment>
<feature type="binding site" evidence="13">
    <location>
        <position position="184"/>
    </location>
    <ligand>
        <name>substrate</name>
    </ligand>
</feature>
<dbReference type="GO" id="GO:0006753">
    <property type="term" value="P:nucleoside phosphate metabolic process"/>
    <property type="evidence" value="ECO:0007669"/>
    <property type="project" value="UniProtKB-ARBA"/>
</dbReference>
<feature type="binding site" evidence="13">
    <location>
        <begin position="298"/>
        <end position="299"/>
    </location>
    <ligand>
        <name>ATP</name>
        <dbReference type="ChEBI" id="CHEBI:30616"/>
    </ligand>
</feature>
<evidence type="ECO:0000256" key="9">
    <source>
        <dbReference type="ARBA" id="ARBA00022840"/>
    </source>
</evidence>
<proteinExistence type="inferred from homology"/>
<dbReference type="CDD" id="cd01174">
    <property type="entry name" value="ribokinase"/>
    <property type="match status" value="1"/>
</dbReference>
<dbReference type="KEGG" id="caua:113117039"/>
<reference evidence="16" key="1">
    <citation type="submission" date="2025-08" db="UniProtKB">
        <authorList>
            <consortium name="RefSeq"/>
        </authorList>
    </citation>
    <scope>IDENTIFICATION</scope>
    <source>
        <strain evidence="16">Wakin</strain>
        <tissue evidence="16">Muscle</tissue>
    </source>
</reference>
<dbReference type="InterPro" id="IPR011611">
    <property type="entry name" value="PfkB_dom"/>
</dbReference>
<dbReference type="FunFam" id="3.40.1190.20:FF:000010">
    <property type="entry name" value="Ribokinase"/>
    <property type="match status" value="1"/>
</dbReference>
<feature type="binding site" evidence="13">
    <location>
        <position position="293"/>
    </location>
    <ligand>
        <name>K(+)</name>
        <dbReference type="ChEBI" id="CHEBI:29103"/>
    </ligand>
</feature>
<comment type="catalytic activity">
    <reaction evidence="13">
        <text>D-ribose + ATP = D-ribose 5-phosphate + ADP + H(+)</text>
        <dbReference type="Rhea" id="RHEA:13697"/>
        <dbReference type="ChEBI" id="CHEBI:15378"/>
        <dbReference type="ChEBI" id="CHEBI:30616"/>
        <dbReference type="ChEBI" id="CHEBI:47013"/>
        <dbReference type="ChEBI" id="CHEBI:78346"/>
        <dbReference type="ChEBI" id="CHEBI:456216"/>
        <dbReference type="EC" id="2.7.1.15"/>
    </reaction>
</comment>
<dbReference type="GO" id="GO:0005524">
    <property type="term" value="F:ATP binding"/>
    <property type="evidence" value="ECO:0007669"/>
    <property type="project" value="UniProtKB-UniRule"/>
</dbReference>
<comment type="similarity">
    <text evidence="1">Belongs to the carbohydrate kinase pfkB family.</text>
</comment>
<accession>A0A6P6R7T0</accession>
<keyword evidence="12 13" id="KW-0119">Carbohydrate metabolism</keyword>
<feature type="binding site" evidence="13">
    <location>
        <position position="325"/>
    </location>
    <ligand>
        <name>ATP</name>
        <dbReference type="ChEBI" id="CHEBI:30616"/>
    </ligand>
</feature>
<keyword evidence="5 13" id="KW-0808">Transferase</keyword>
<evidence type="ECO:0000259" key="14">
    <source>
        <dbReference type="Pfam" id="PF00294"/>
    </source>
</evidence>
<dbReference type="GO" id="GO:0004747">
    <property type="term" value="F:ribokinase activity"/>
    <property type="evidence" value="ECO:0007669"/>
    <property type="project" value="UniProtKB-UniRule"/>
</dbReference>
<keyword evidence="7 13" id="KW-0547">Nucleotide-binding</keyword>
<dbReference type="HAMAP" id="MF_01987">
    <property type="entry name" value="Ribokinase"/>
    <property type="match status" value="1"/>
</dbReference>
<comment type="caution">
    <text evidence="13">Lacks conserved residue(s) required for the propagation of feature annotation.</text>
</comment>
<feature type="binding site" evidence="13">
    <location>
        <position position="340"/>
    </location>
    <ligand>
        <name>K(+)</name>
        <dbReference type="ChEBI" id="CHEBI:29103"/>
    </ligand>
</feature>
<keyword evidence="8 13" id="KW-0418">Kinase</keyword>
<feature type="binding site" evidence="13">
    <location>
        <begin position="83"/>
        <end position="87"/>
    </location>
    <ligand>
        <name>substrate</name>
    </ligand>
</feature>